<reference evidence="6 7" key="1">
    <citation type="submission" date="2016-10" db="EMBL/GenBank/DDBJ databases">
        <authorList>
            <person name="de Groot N.N."/>
        </authorList>
    </citation>
    <scope>NUCLEOTIDE SEQUENCE [LARGE SCALE GENOMIC DNA]</scope>
    <source>
        <strain evidence="6 7">A52C2</strain>
    </source>
</reference>
<feature type="DNA-binding region" description="H-T-H motif" evidence="4">
    <location>
        <begin position="46"/>
        <end position="65"/>
    </location>
</feature>
<keyword evidence="3" id="KW-0804">Transcription</keyword>
<dbReference type="FunFam" id="1.10.10.60:FF:000141">
    <property type="entry name" value="TetR family transcriptional regulator"/>
    <property type="match status" value="1"/>
</dbReference>
<dbReference type="InterPro" id="IPR023772">
    <property type="entry name" value="DNA-bd_HTH_TetR-type_CS"/>
</dbReference>
<dbReference type="PRINTS" id="PR00455">
    <property type="entry name" value="HTHTETR"/>
</dbReference>
<name>A0A1H9K8S8_9HYPH</name>
<dbReference type="InterPro" id="IPR050109">
    <property type="entry name" value="HTH-type_TetR-like_transc_reg"/>
</dbReference>
<dbReference type="GO" id="GO:0000976">
    <property type="term" value="F:transcription cis-regulatory region binding"/>
    <property type="evidence" value="ECO:0007669"/>
    <property type="project" value="TreeGrafter"/>
</dbReference>
<keyword evidence="7" id="KW-1185">Reference proteome</keyword>
<dbReference type="PANTHER" id="PTHR30055:SF146">
    <property type="entry name" value="HTH-TYPE TRANSCRIPTIONAL DUAL REGULATOR CECR"/>
    <property type="match status" value="1"/>
</dbReference>
<dbReference type="Pfam" id="PF14246">
    <property type="entry name" value="TetR_C_7"/>
    <property type="match status" value="1"/>
</dbReference>
<evidence type="ECO:0000256" key="1">
    <source>
        <dbReference type="ARBA" id="ARBA00023015"/>
    </source>
</evidence>
<dbReference type="AlphaFoldDB" id="A0A1H9K8S8"/>
<dbReference type="Pfam" id="PF00440">
    <property type="entry name" value="TetR_N"/>
    <property type="match status" value="1"/>
</dbReference>
<dbReference type="Gene3D" id="1.10.357.10">
    <property type="entry name" value="Tetracycline Repressor, domain 2"/>
    <property type="match status" value="1"/>
</dbReference>
<dbReference type="OrthoDB" id="5292901at2"/>
<dbReference type="InterPro" id="IPR036271">
    <property type="entry name" value="Tet_transcr_reg_TetR-rel_C_sf"/>
</dbReference>
<dbReference type="SUPFAM" id="SSF48498">
    <property type="entry name" value="Tetracyclin repressor-like, C-terminal domain"/>
    <property type="match status" value="1"/>
</dbReference>
<dbReference type="RefSeq" id="WP_092497205.1">
    <property type="nucleotide sequence ID" value="NZ_FOFG01000009.1"/>
</dbReference>
<dbReference type="Proteomes" id="UP000199647">
    <property type="component" value="Unassembled WGS sequence"/>
</dbReference>
<evidence type="ECO:0000313" key="7">
    <source>
        <dbReference type="Proteomes" id="UP000199647"/>
    </source>
</evidence>
<proteinExistence type="predicted"/>
<dbReference type="SUPFAM" id="SSF46689">
    <property type="entry name" value="Homeodomain-like"/>
    <property type="match status" value="1"/>
</dbReference>
<evidence type="ECO:0000256" key="3">
    <source>
        <dbReference type="ARBA" id="ARBA00023163"/>
    </source>
</evidence>
<dbReference type="EMBL" id="FOFG01000009">
    <property type="protein sequence ID" value="SEQ95337.1"/>
    <property type="molecule type" value="Genomic_DNA"/>
</dbReference>
<evidence type="ECO:0000259" key="5">
    <source>
        <dbReference type="PROSITE" id="PS50977"/>
    </source>
</evidence>
<organism evidence="6 7">
    <name type="scientific">Faunimonas pinastri</name>
    <dbReference type="NCBI Taxonomy" id="1855383"/>
    <lineage>
        <taxon>Bacteria</taxon>
        <taxon>Pseudomonadati</taxon>
        <taxon>Pseudomonadota</taxon>
        <taxon>Alphaproteobacteria</taxon>
        <taxon>Hyphomicrobiales</taxon>
        <taxon>Afifellaceae</taxon>
        <taxon>Faunimonas</taxon>
    </lineage>
</organism>
<gene>
    <name evidence="6" type="ORF">SAMN05216548_109114</name>
</gene>
<dbReference type="STRING" id="1855383.SAMN05216548_109114"/>
<dbReference type="InterPro" id="IPR009057">
    <property type="entry name" value="Homeodomain-like_sf"/>
</dbReference>
<evidence type="ECO:0000256" key="2">
    <source>
        <dbReference type="ARBA" id="ARBA00023125"/>
    </source>
</evidence>
<keyword evidence="1" id="KW-0805">Transcription regulation</keyword>
<dbReference type="PANTHER" id="PTHR30055">
    <property type="entry name" value="HTH-TYPE TRANSCRIPTIONAL REGULATOR RUTR"/>
    <property type="match status" value="1"/>
</dbReference>
<sequence>MSEAKSRISCAGKTGRPSRKRSLELTERILDVATAMFLEIGYEASSIDAIASIAGISKRTFYARFPSKAELFEAVVVRYINEKLSEYDREVQPSDDLRQGLTETATSLLKRALVPETIALDRVITGEAKKFPELARVLYDHGLLRAADRVRTVLEAGAARGEISRTHIDYLATAFLHCVFAPVLRLATLGLEPPAFTTKSSKQVADAVDLFLNGALVTRE</sequence>
<evidence type="ECO:0000313" key="6">
    <source>
        <dbReference type="EMBL" id="SEQ95337.1"/>
    </source>
</evidence>
<keyword evidence="2 4" id="KW-0238">DNA-binding</keyword>
<evidence type="ECO:0000256" key="4">
    <source>
        <dbReference type="PROSITE-ProRule" id="PRU00335"/>
    </source>
</evidence>
<dbReference type="GO" id="GO:0003700">
    <property type="term" value="F:DNA-binding transcription factor activity"/>
    <property type="evidence" value="ECO:0007669"/>
    <property type="project" value="TreeGrafter"/>
</dbReference>
<accession>A0A1H9K8S8</accession>
<feature type="domain" description="HTH tetR-type" evidence="5">
    <location>
        <begin position="23"/>
        <end position="83"/>
    </location>
</feature>
<dbReference type="InterPro" id="IPR001647">
    <property type="entry name" value="HTH_TetR"/>
</dbReference>
<dbReference type="PROSITE" id="PS01081">
    <property type="entry name" value="HTH_TETR_1"/>
    <property type="match status" value="1"/>
</dbReference>
<dbReference type="InterPro" id="IPR039536">
    <property type="entry name" value="TetR_C_Proteobacteria"/>
</dbReference>
<dbReference type="PROSITE" id="PS50977">
    <property type="entry name" value="HTH_TETR_2"/>
    <property type="match status" value="1"/>
</dbReference>
<protein>
    <submittedName>
        <fullName evidence="6">Transcriptional regulator, TetR family</fullName>
    </submittedName>
</protein>